<comment type="caution">
    <text evidence="3">The sequence shown here is derived from an EMBL/GenBank/DDBJ whole genome shotgun (WGS) entry which is preliminary data.</text>
</comment>
<dbReference type="InterPro" id="IPR001031">
    <property type="entry name" value="Thioesterase"/>
</dbReference>
<dbReference type="AlphaFoldDB" id="A0A540W567"/>
<feature type="domain" description="Thioesterase" evidence="2">
    <location>
        <begin position="24"/>
        <end position="242"/>
    </location>
</feature>
<accession>A0A540W567</accession>
<dbReference type="InterPro" id="IPR029058">
    <property type="entry name" value="AB_hydrolase_fold"/>
</dbReference>
<dbReference type="EMBL" id="VIGB01000003">
    <property type="protein sequence ID" value="TQF04077.1"/>
    <property type="molecule type" value="Genomic_DNA"/>
</dbReference>
<dbReference type="PANTHER" id="PTHR11487">
    <property type="entry name" value="THIOESTERASE"/>
    <property type="match status" value="1"/>
</dbReference>
<dbReference type="PANTHER" id="PTHR11487:SF0">
    <property type="entry name" value="S-ACYL FATTY ACID SYNTHASE THIOESTERASE, MEDIUM CHAIN"/>
    <property type="match status" value="1"/>
</dbReference>
<reference evidence="3 4" key="1">
    <citation type="submission" date="2019-06" db="EMBL/GenBank/DDBJ databases">
        <title>Description of Kitasatospora acidophila sp. nov. isolated from pine grove soil, and reclassification of Streptomyces novaecaesareae to Kitasatospora novaeceasareae comb. nov.</title>
        <authorList>
            <person name="Kim M.J."/>
        </authorList>
    </citation>
    <scope>NUCLEOTIDE SEQUENCE [LARGE SCALE GENOMIC DNA]</scope>
    <source>
        <strain evidence="3 4">MMS16-CNU292</strain>
    </source>
</reference>
<evidence type="ECO:0000313" key="4">
    <source>
        <dbReference type="Proteomes" id="UP000319103"/>
    </source>
</evidence>
<name>A0A540W567_9ACTN</name>
<dbReference type="Gene3D" id="3.40.50.1820">
    <property type="entry name" value="alpha/beta hydrolase"/>
    <property type="match status" value="1"/>
</dbReference>
<dbReference type="SUPFAM" id="SSF53474">
    <property type="entry name" value="alpha/beta-Hydrolases"/>
    <property type="match status" value="1"/>
</dbReference>
<gene>
    <name evidence="3" type="ORF">E6W39_19900</name>
</gene>
<dbReference type="OrthoDB" id="3872750at2"/>
<evidence type="ECO:0000256" key="1">
    <source>
        <dbReference type="ARBA" id="ARBA00007169"/>
    </source>
</evidence>
<evidence type="ECO:0000259" key="2">
    <source>
        <dbReference type="Pfam" id="PF00975"/>
    </source>
</evidence>
<dbReference type="RefSeq" id="WP_141634668.1">
    <property type="nucleotide sequence ID" value="NZ_VIGB01000003.1"/>
</dbReference>
<dbReference type="Proteomes" id="UP000319103">
    <property type="component" value="Unassembled WGS sequence"/>
</dbReference>
<comment type="similarity">
    <text evidence="1">Belongs to the thioesterase family.</text>
</comment>
<dbReference type="GO" id="GO:0008610">
    <property type="term" value="P:lipid biosynthetic process"/>
    <property type="evidence" value="ECO:0007669"/>
    <property type="project" value="TreeGrafter"/>
</dbReference>
<protein>
    <submittedName>
        <fullName evidence="3">Thioesterase</fullName>
    </submittedName>
</protein>
<dbReference type="Pfam" id="PF00975">
    <property type="entry name" value="Thioesterase"/>
    <property type="match status" value="1"/>
</dbReference>
<dbReference type="InterPro" id="IPR012223">
    <property type="entry name" value="TEII"/>
</dbReference>
<proteinExistence type="inferred from homology"/>
<organism evidence="3 4">
    <name type="scientific">Kitasatospora acidiphila</name>
    <dbReference type="NCBI Taxonomy" id="2567942"/>
    <lineage>
        <taxon>Bacteria</taxon>
        <taxon>Bacillati</taxon>
        <taxon>Actinomycetota</taxon>
        <taxon>Actinomycetes</taxon>
        <taxon>Kitasatosporales</taxon>
        <taxon>Streptomycetaceae</taxon>
        <taxon>Kitasatospora</taxon>
    </lineage>
</organism>
<sequence length="251" mass="27165">MAAGTATARWIRSRRPSPAAAVNLVLLPHAGGSAGYYRAWHELMPQQVELHAVQYPGREDRFGEAPVEGMAEMADAVTEAIRPLFSREVVLFGHSMGASIAYEVALRCTAAGLRPRLLIVSGRAAPHRQPPAEHWAAPDAELMAEVRRQSGDTSAALDDPDLRELLLPMIRADYKLAETHRVPPGAALELPIAVLRGRGDAEVDDEQARAWGELSAGACSQHVFDGGHFYFEQGPARVIDTVVALVGRALR</sequence>
<keyword evidence="4" id="KW-1185">Reference proteome</keyword>
<evidence type="ECO:0000313" key="3">
    <source>
        <dbReference type="EMBL" id="TQF04077.1"/>
    </source>
</evidence>